<comment type="caution">
    <text evidence="1">The sequence shown here is derived from an EMBL/GenBank/DDBJ whole genome shotgun (WGS) entry which is preliminary data.</text>
</comment>
<name>A0A4V2SL24_9FLAO</name>
<protein>
    <recommendedName>
        <fullName evidence="3">Lacal_2735 family protein</fullName>
    </recommendedName>
</protein>
<dbReference type="OrthoDB" id="1191379at2"/>
<dbReference type="AlphaFoldDB" id="A0A4V2SL24"/>
<evidence type="ECO:0000313" key="2">
    <source>
        <dbReference type="Proteomes" id="UP000294564"/>
    </source>
</evidence>
<keyword evidence="2" id="KW-1185">Reference proteome</keyword>
<accession>A0A4V2SL24</accession>
<dbReference type="NCBIfam" id="NF033487">
    <property type="entry name" value="Lacal_2735_fam"/>
    <property type="match status" value="1"/>
</dbReference>
<reference evidence="1 2" key="1">
    <citation type="submission" date="2019-03" db="EMBL/GenBank/DDBJ databases">
        <title>Genomic Encyclopedia of Type Strains, Phase IV (KMG-IV): sequencing the most valuable type-strain genomes for metagenomic binning, comparative biology and taxonomic classification.</title>
        <authorList>
            <person name="Goeker M."/>
        </authorList>
    </citation>
    <scope>NUCLEOTIDE SEQUENCE [LARGE SCALE GENOMIC DNA]</scope>
    <source>
        <strain evidence="1 2">DSM 14836</strain>
    </source>
</reference>
<evidence type="ECO:0008006" key="3">
    <source>
        <dbReference type="Google" id="ProtNLM"/>
    </source>
</evidence>
<evidence type="ECO:0000313" key="1">
    <source>
        <dbReference type="EMBL" id="TCP21746.1"/>
    </source>
</evidence>
<sequence length="57" mass="6836">MFAFFKKKSVEDKLHSQYERLMVERDKLLLTDKNLSNLKLQEAQRILNQIESLRNAI</sequence>
<dbReference type="Proteomes" id="UP000294564">
    <property type="component" value="Unassembled WGS sequence"/>
</dbReference>
<organism evidence="1 2">
    <name type="scientific">Tenacibaculum skagerrakense</name>
    <dbReference type="NCBI Taxonomy" id="186571"/>
    <lineage>
        <taxon>Bacteria</taxon>
        <taxon>Pseudomonadati</taxon>
        <taxon>Bacteroidota</taxon>
        <taxon>Flavobacteriia</taxon>
        <taxon>Flavobacteriales</taxon>
        <taxon>Flavobacteriaceae</taxon>
        <taxon>Tenacibaculum</taxon>
    </lineage>
</organism>
<proteinExistence type="predicted"/>
<dbReference type="InterPro" id="IPR045493">
    <property type="entry name" value="DUF6435"/>
</dbReference>
<dbReference type="RefSeq" id="WP_132796017.1">
    <property type="nucleotide sequence ID" value="NZ_SLXM01000016.1"/>
</dbReference>
<gene>
    <name evidence="1" type="ORF">EV195_11612</name>
</gene>
<dbReference type="EMBL" id="SLXM01000016">
    <property type="protein sequence ID" value="TCP21746.1"/>
    <property type="molecule type" value="Genomic_DNA"/>
</dbReference>